<name>A0ABV4QW88_9ACTN</name>
<dbReference type="Proteomes" id="UP001569904">
    <property type="component" value="Unassembled WGS sequence"/>
</dbReference>
<organism evidence="1 2">
    <name type="scientific">Actinomadura chokoriensis</name>
    <dbReference type="NCBI Taxonomy" id="454156"/>
    <lineage>
        <taxon>Bacteria</taxon>
        <taxon>Bacillati</taxon>
        <taxon>Actinomycetota</taxon>
        <taxon>Actinomycetes</taxon>
        <taxon>Streptosporangiales</taxon>
        <taxon>Thermomonosporaceae</taxon>
        <taxon>Actinomadura</taxon>
    </lineage>
</organism>
<accession>A0ABV4QW88</accession>
<protein>
    <submittedName>
        <fullName evidence="1">Uncharacterized protein</fullName>
    </submittedName>
</protein>
<evidence type="ECO:0000313" key="2">
    <source>
        <dbReference type="Proteomes" id="UP001569904"/>
    </source>
</evidence>
<gene>
    <name evidence="1" type="ORF">SM436_07550</name>
</gene>
<dbReference type="RefSeq" id="WP_371939935.1">
    <property type="nucleotide sequence ID" value="NZ_JAXCEH010000003.1"/>
</dbReference>
<proteinExistence type="predicted"/>
<reference evidence="1 2" key="1">
    <citation type="submission" date="2023-11" db="EMBL/GenBank/DDBJ databases">
        <title>Actinomadura monticuli sp. nov., isolated from volcanic ash.</title>
        <authorList>
            <person name="Lee S.D."/>
            <person name="Yang H."/>
            <person name="Kim I.S."/>
        </authorList>
    </citation>
    <scope>NUCLEOTIDE SEQUENCE [LARGE SCALE GENOMIC DNA]</scope>
    <source>
        <strain evidence="1 2">DSM 45346</strain>
    </source>
</reference>
<comment type="caution">
    <text evidence="1">The sequence shown here is derived from an EMBL/GenBank/DDBJ whole genome shotgun (WGS) entry which is preliminary data.</text>
</comment>
<sequence>MYIEADRLARLRRSAEKIRMLAERADRTAIARFLARPEIARQLDAPTLDFLRQAQELISTTTYVLTTTLEAADPSPNDGGEPTATSNADLYLAPLGAASLTPAATRPLGTAEAWHSAHVRLCRHQDNPILIHIQEFEDGYQAIPIAVTIPEPPPVPTVETATTLVIDKITGAVTQWPLLPLDGLARLYRRYQQREPMTFDDQTR</sequence>
<keyword evidence="2" id="KW-1185">Reference proteome</keyword>
<dbReference type="EMBL" id="JAXCEH010000003">
    <property type="protein sequence ID" value="MFA1553542.1"/>
    <property type="molecule type" value="Genomic_DNA"/>
</dbReference>
<evidence type="ECO:0000313" key="1">
    <source>
        <dbReference type="EMBL" id="MFA1553542.1"/>
    </source>
</evidence>